<dbReference type="EMBL" id="FMUR01000007">
    <property type="protein sequence ID" value="SCY09394.1"/>
    <property type="molecule type" value="Genomic_DNA"/>
</dbReference>
<dbReference type="Pfam" id="PF04991">
    <property type="entry name" value="LicD"/>
    <property type="match status" value="1"/>
</dbReference>
<evidence type="ECO:0000313" key="3">
    <source>
        <dbReference type="Proteomes" id="UP000183047"/>
    </source>
</evidence>
<dbReference type="AlphaFoldDB" id="A0A1G5D417"/>
<proteinExistence type="predicted"/>
<name>A0A1G5D417_9FIRM</name>
<dbReference type="InterPro" id="IPR052942">
    <property type="entry name" value="LPS_cholinephosphotransferase"/>
</dbReference>
<dbReference type="GO" id="GO:0016740">
    <property type="term" value="F:transferase activity"/>
    <property type="evidence" value="ECO:0007669"/>
    <property type="project" value="UniProtKB-KW"/>
</dbReference>
<dbReference type="RefSeq" id="WP_074462028.1">
    <property type="nucleotide sequence ID" value="NZ_FMUR01000007.1"/>
</dbReference>
<keyword evidence="2" id="KW-0808">Transferase</keyword>
<dbReference type="Proteomes" id="UP000183047">
    <property type="component" value="Unassembled WGS sequence"/>
</dbReference>
<accession>A0A1G5D417</accession>
<dbReference type="InterPro" id="IPR007074">
    <property type="entry name" value="LicD/FKTN/FKRP_NTP_transf"/>
</dbReference>
<evidence type="ECO:0000259" key="1">
    <source>
        <dbReference type="Pfam" id="PF04991"/>
    </source>
</evidence>
<dbReference type="OrthoDB" id="9786100at2"/>
<keyword evidence="3" id="KW-1185">Reference proteome</keyword>
<evidence type="ECO:0000313" key="2">
    <source>
        <dbReference type="EMBL" id="SCY09394.1"/>
    </source>
</evidence>
<reference evidence="3" key="1">
    <citation type="submission" date="2016-10" db="EMBL/GenBank/DDBJ databases">
        <authorList>
            <person name="Varghese N."/>
            <person name="Submissions S."/>
        </authorList>
    </citation>
    <scope>NUCLEOTIDE SEQUENCE [LARGE SCALE GENOMIC DNA]</scope>
    <source>
        <strain evidence="3">XBD2006</strain>
    </source>
</reference>
<protein>
    <submittedName>
        <fullName evidence="2">Lipopolysaccharide cholinephosphotransferase</fullName>
    </submittedName>
</protein>
<gene>
    <name evidence="2" type="ORF">SAMN02910451_01383</name>
</gene>
<dbReference type="PANTHER" id="PTHR43404:SF2">
    <property type="entry name" value="LIPOPOLYSACCHARIDE CHOLINEPHOSPHOTRANSFERASE LICD"/>
    <property type="match status" value="1"/>
</dbReference>
<organism evidence="2 3">
    <name type="scientific">Butyrivibrio hungatei</name>
    <dbReference type="NCBI Taxonomy" id="185008"/>
    <lineage>
        <taxon>Bacteria</taxon>
        <taxon>Bacillati</taxon>
        <taxon>Bacillota</taxon>
        <taxon>Clostridia</taxon>
        <taxon>Lachnospirales</taxon>
        <taxon>Lachnospiraceae</taxon>
        <taxon>Butyrivibrio</taxon>
    </lineage>
</organism>
<dbReference type="STRING" id="185008.bhn_I0518"/>
<dbReference type="GO" id="GO:0009100">
    <property type="term" value="P:glycoprotein metabolic process"/>
    <property type="evidence" value="ECO:0007669"/>
    <property type="project" value="UniProtKB-ARBA"/>
</dbReference>
<feature type="domain" description="LicD/FKTN/FKRP nucleotidyltransferase" evidence="1">
    <location>
        <begin position="27"/>
        <end position="140"/>
    </location>
</feature>
<dbReference type="PANTHER" id="PTHR43404">
    <property type="entry name" value="LIPOPOLYSACCHARIDE CHOLINEPHOSPHOTRANSFERASE LICD"/>
    <property type="match status" value="1"/>
</dbReference>
<sequence>MDKEVQQYLDRVHESDFAMLSEVDRICKKHNIQYYLHGGTFLGAVRHQDFIPWDDDVDILFLREDYERFLDVYEKEADKRFKLLRFERYPQFFDFITKIADYDLTYEETSFGAEDYYEHRYSHPTLDLFVFDKEADNHKWQLIRMKLLYALAMGHRPYVDYSKFKGVMKVVSFLLTTVGKCIPFKVIAYKYIKLQTLGGLAKRAPEGAEGAGDETTLFISNEQPDPRYWGLDFDADHLIYGPDTAKIRGKEFPIPKNHDKWLKKTYKDYMSLPPEDKRVPMHVNVIKKNEDRSL</sequence>